<evidence type="ECO:0000313" key="3">
    <source>
        <dbReference type="EMBL" id="KAG8059218.1"/>
    </source>
</evidence>
<dbReference type="Proteomes" id="UP000729402">
    <property type="component" value="Unassembled WGS sequence"/>
</dbReference>
<evidence type="ECO:0000256" key="2">
    <source>
        <dbReference type="SAM" id="Phobius"/>
    </source>
</evidence>
<reference evidence="3" key="1">
    <citation type="journal article" date="2021" name="bioRxiv">
        <title>Whole Genome Assembly and Annotation of Northern Wild Rice, Zizania palustris L., Supports a Whole Genome Duplication in the Zizania Genus.</title>
        <authorList>
            <person name="Haas M."/>
            <person name="Kono T."/>
            <person name="Macchietto M."/>
            <person name="Millas R."/>
            <person name="McGilp L."/>
            <person name="Shao M."/>
            <person name="Duquette J."/>
            <person name="Hirsch C.N."/>
            <person name="Kimball J."/>
        </authorList>
    </citation>
    <scope>NUCLEOTIDE SEQUENCE</scope>
    <source>
        <tissue evidence="3">Fresh leaf tissue</tissue>
    </source>
</reference>
<reference evidence="3" key="2">
    <citation type="submission" date="2021-02" db="EMBL/GenBank/DDBJ databases">
        <authorList>
            <person name="Kimball J.A."/>
            <person name="Haas M.W."/>
            <person name="Macchietto M."/>
            <person name="Kono T."/>
            <person name="Duquette J."/>
            <person name="Shao M."/>
        </authorList>
    </citation>
    <scope>NUCLEOTIDE SEQUENCE</scope>
    <source>
        <tissue evidence="3">Fresh leaf tissue</tissue>
    </source>
</reference>
<feature type="transmembrane region" description="Helical" evidence="2">
    <location>
        <begin position="12"/>
        <end position="31"/>
    </location>
</feature>
<comment type="caution">
    <text evidence="3">The sequence shown here is derived from an EMBL/GenBank/DDBJ whole genome shotgun (WGS) entry which is preliminary data.</text>
</comment>
<feature type="compositionally biased region" description="Low complexity" evidence="1">
    <location>
        <begin position="84"/>
        <end position="97"/>
    </location>
</feature>
<sequence>MSFPRSRDRRPSAPSSPLLVGVGVAVAIAIYHRGCRRGQIAQFFLRHYYYHPYWRSRYSYQSTIPPRARATSSIRARNRKLAHTFSTSPRRTTASSPFRRDPRNCR</sequence>
<organism evidence="3 4">
    <name type="scientific">Zizania palustris</name>
    <name type="common">Northern wild rice</name>
    <dbReference type="NCBI Taxonomy" id="103762"/>
    <lineage>
        <taxon>Eukaryota</taxon>
        <taxon>Viridiplantae</taxon>
        <taxon>Streptophyta</taxon>
        <taxon>Embryophyta</taxon>
        <taxon>Tracheophyta</taxon>
        <taxon>Spermatophyta</taxon>
        <taxon>Magnoliopsida</taxon>
        <taxon>Liliopsida</taxon>
        <taxon>Poales</taxon>
        <taxon>Poaceae</taxon>
        <taxon>BOP clade</taxon>
        <taxon>Oryzoideae</taxon>
        <taxon>Oryzeae</taxon>
        <taxon>Zizaniinae</taxon>
        <taxon>Zizania</taxon>
    </lineage>
</organism>
<feature type="region of interest" description="Disordered" evidence="1">
    <location>
        <begin position="80"/>
        <end position="106"/>
    </location>
</feature>
<accession>A0A8J5RVZ2</accession>
<proteinExistence type="predicted"/>
<protein>
    <submittedName>
        <fullName evidence="3">Uncharacterized protein</fullName>
    </submittedName>
</protein>
<dbReference type="AlphaFoldDB" id="A0A8J5RVZ2"/>
<dbReference type="EMBL" id="JAAALK010000287">
    <property type="protein sequence ID" value="KAG8059218.1"/>
    <property type="molecule type" value="Genomic_DNA"/>
</dbReference>
<evidence type="ECO:0000313" key="4">
    <source>
        <dbReference type="Proteomes" id="UP000729402"/>
    </source>
</evidence>
<keyword evidence="2" id="KW-0472">Membrane</keyword>
<keyword evidence="2" id="KW-0812">Transmembrane</keyword>
<keyword evidence="4" id="KW-1185">Reference proteome</keyword>
<name>A0A8J5RVZ2_ZIZPA</name>
<evidence type="ECO:0000256" key="1">
    <source>
        <dbReference type="SAM" id="MobiDB-lite"/>
    </source>
</evidence>
<gene>
    <name evidence="3" type="ORF">GUJ93_ZPchr0002g23352</name>
</gene>
<keyword evidence="2" id="KW-1133">Transmembrane helix</keyword>